<reference evidence="8 9" key="1">
    <citation type="submission" date="2024-03" db="EMBL/GenBank/DDBJ databases">
        <title>High-quality draft genome sequence of Oceanobacter sp. wDCs-4.</title>
        <authorList>
            <person name="Dong C."/>
        </authorList>
    </citation>
    <scope>NUCLEOTIDE SEQUENCE [LARGE SCALE GENOMIC DNA]</scope>
    <source>
        <strain evidence="9">wDCs-4</strain>
    </source>
</reference>
<feature type="transmembrane region" description="Helical" evidence="7">
    <location>
        <begin position="194"/>
        <end position="214"/>
    </location>
</feature>
<dbReference type="RefSeq" id="WP_416207019.1">
    <property type="nucleotide sequence ID" value="NZ_JBBKTX010000023.1"/>
</dbReference>
<evidence type="ECO:0008006" key="10">
    <source>
        <dbReference type="Google" id="ProtNLM"/>
    </source>
</evidence>
<keyword evidence="9" id="KW-1185">Reference proteome</keyword>
<gene>
    <name evidence="8" type="ORF">WG929_16730</name>
</gene>
<dbReference type="InterPro" id="IPR035906">
    <property type="entry name" value="MetI-like_sf"/>
</dbReference>
<dbReference type="Gene3D" id="1.10.3720.10">
    <property type="entry name" value="MetI-like"/>
    <property type="match status" value="2"/>
</dbReference>
<keyword evidence="5 7" id="KW-1133">Transmembrane helix</keyword>
<feature type="transmembrane region" description="Helical" evidence="7">
    <location>
        <begin position="115"/>
        <end position="138"/>
    </location>
</feature>
<sequence>MLPAVLKLPASSPSSARRITGIMALLVLLALLALPWADLAIYPVDPWAELARIGQGIILPYWNSPWVLLESLAQTVAFALLAVALAAPLGMLLAMVFHWTAVRLLCAAVRSVHELFWGLLFMQVYGLSATTGLLAILVPYTGVFAKVFAETIDLQDRDAYRSLPRVNRLIGWAYTRIPQTLPALLSYTRYRFECALRSSAILGFIGLPTLGFHLETAFKQGQYAEAGALLWAFLMLLASIRLWLRPALLPLYLIAAVWLLPETIGFTNSNYFWQFVSQDIWPTALRQGDWAATLDWYWRMFSHQAWPGLVQTLLLTQLALVLTLLVILLVYPFASRALVNQPLYGLGRFALLVMRSTPEMILAFVLLLLFGPSGLPAVIALAIHNGGLIAFLVANNSNSEQAIHGRRPDDPAGLLRYTYVETPRQLPSMLAWLLYRWEVMLRESAIMGILGITTLGFFIDSAFEEIRYDRAFFLILITAGLNIIVDACSRRLRQLALVQPGQANQGRH</sequence>
<comment type="subcellular location">
    <subcellularLocation>
        <location evidence="1">Cell membrane</location>
        <topology evidence="1">Multi-pass membrane protein</topology>
    </subcellularLocation>
</comment>
<dbReference type="PANTHER" id="PTHR30043:SF1">
    <property type="entry name" value="ABC TRANSPORT SYSTEM PERMEASE PROTEIN P69"/>
    <property type="match status" value="1"/>
</dbReference>
<feature type="transmembrane region" description="Helical" evidence="7">
    <location>
        <begin position="309"/>
        <end position="334"/>
    </location>
</feature>
<dbReference type="EMBL" id="JBBKTX010000023">
    <property type="protein sequence ID" value="MFK4754059.1"/>
    <property type="molecule type" value="Genomic_DNA"/>
</dbReference>
<comment type="caution">
    <text evidence="8">The sequence shown here is derived from an EMBL/GenBank/DDBJ whole genome shotgun (WGS) entry which is preliminary data.</text>
</comment>
<proteinExistence type="predicted"/>
<evidence type="ECO:0000256" key="3">
    <source>
        <dbReference type="ARBA" id="ARBA00022475"/>
    </source>
</evidence>
<keyword evidence="4 7" id="KW-0812">Transmembrane</keyword>
<evidence type="ECO:0000256" key="4">
    <source>
        <dbReference type="ARBA" id="ARBA00022692"/>
    </source>
</evidence>
<dbReference type="Proteomes" id="UP001620597">
    <property type="component" value="Unassembled WGS sequence"/>
</dbReference>
<feature type="transmembrane region" description="Helical" evidence="7">
    <location>
        <begin position="251"/>
        <end position="273"/>
    </location>
</feature>
<accession>A0ABW8NMC8</accession>
<evidence type="ECO:0000313" key="9">
    <source>
        <dbReference type="Proteomes" id="UP001620597"/>
    </source>
</evidence>
<evidence type="ECO:0000256" key="2">
    <source>
        <dbReference type="ARBA" id="ARBA00022448"/>
    </source>
</evidence>
<dbReference type="PANTHER" id="PTHR30043">
    <property type="entry name" value="PHOSPHONATES TRANSPORT SYSTEM PERMEASE PROTEIN"/>
    <property type="match status" value="1"/>
</dbReference>
<protein>
    <recommendedName>
        <fullName evidence="10">Phosphonate transport system permease protein</fullName>
    </recommendedName>
</protein>
<evidence type="ECO:0000256" key="1">
    <source>
        <dbReference type="ARBA" id="ARBA00004651"/>
    </source>
</evidence>
<feature type="transmembrane region" description="Helical" evidence="7">
    <location>
        <begin position="226"/>
        <end position="244"/>
    </location>
</feature>
<keyword evidence="6 7" id="KW-0472">Membrane</keyword>
<evidence type="ECO:0000256" key="5">
    <source>
        <dbReference type="ARBA" id="ARBA00022989"/>
    </source>
</evidence>
<feature type="transmembrane region" description="Helical" evidence="7">
    <location>
        <begin position="471"/>
        <end position="489"/>
    </location>
</feature>
<keyword evidence="3" id="KW-1003">Cell membrane</keyword>
<evidence type="ECO:0000256" key="6">
    <source>
        <dbReference type="ARBA" id="ARBA00023136"/>
    </source>
</evidence>
<feature type="transmembrane region" description="Helical" evidence="7">
    <location>
        <begin position="72"/>
        <end position="94"/>
    </location>
</feature>
<evidence type="ECO:0000256" key="7">
    <source>
        <dbReference type="SAM" id="Phobius"/>
    </source>
</evidence>
<dbReference type="SUPFAM" id="SSF161098">
    <property type="entry name" value="MetI-like"/>
    <property type="match status" value="2"/>
</dbReference>
<organism evidence="8 9">
    <name type="scientific">Oceanobacter antarcticus</name>
    <dbReference type="NCBI Taxonomy" id="3133425"/>
    <lineage>
        <taxon>Bacteria</taxon>
        <taxon>Pseudomonadati</taxon>
        <taxon>Pseudomonadota</taxon>
        <taxon>Gammaproteobacteria</taxon>
        <taxon>Oceanospirillales</taxon>
        <taxon>Oceanospirillaceae</taxon>
        <taxon>Oceanobacter</taxon>
    </lineage>
</organism>
<name>A0ABW8NMC8_9GAMM</name>
<evidence type="ECO:0000313" key="8">
    <source>
        <dbReference type="EMBL" id="MFK4754059.1"/>
    </source>
</evidence>
<feature type="transmembrane region" description="Helical" evidence="7">
    <location>
        <begin position="439"/>
        <end position="459"/>
    </location>
</feature>
<keyword evidence="2" id="KW-0813">Transport</keyword>